<feature type="transmembrane region" description="Helical" evidence="1">
    <location>
        <begin position="57"/>
        <end position="76"/>
    </location>
</feature>
<feature type="transmembrane region" description="Helical" evidence="1">
    <location>
        <begin position="88"/>
        <end position="108"/>
    </location>
</feature>
<dbReference type="EMBL" id="ANIE01000007">
    <property type="protein sequence ID" value="KEF30855.1"/>
    <property type="molecule type" value="Genomic_DNA"/>
</dbReference>
<proteinExistence type="predicted"/>
<dbReference type="Pfam" id="PF04307">
    <property type="entry name" value="YdjM"/>
    <property type="match status" value="1"/>
</dbReference>
<dbReference type="PANTHER" id="PTHR40031:SF1">
    <property type="entry name" value="MEMBRANE-BOUND METAL-DEPENDENT HYDROLASE"/>
    <property type="match status" value="1"/>
</dbReference>
<dbReference type="PANTHER" id="PTHR40031">
    <property type="entry name" value="HYPOTHETICAL MEMBRANE SPANNING PROTEIN"/>
    <property type="match status" value="1"/>
</dbReference>
<dbReference type="RefSeq" id="WP_036132861.1">
    <property type="nucleotide sequence ID" value="NZ_ANIE01000007.1"/>
</dbReference>
<dbReference type="PATRIC" id="fig|1137280.3.peg.2615"/>
<dbReference type="AlphaFoldDB" id="A0A072NCM5"/>
<dbReference type="Proteomes" id="UP000035057">
    <property type="component" value="Unassembled WGS sequence"/>
</dbReference>
<comment type="caution">
    <text evidence="2">The sequence shown here is derived from an EMBL/GenBank/DDBJ whole genome shotgun (WGS) entry which is preliminary data.</text>
</comment>
<evidence type="ECO:0000313" key="3">
    <source>
        <dbReference type="Proteomes" id="UP000035057"/>
    </source>
</evidence>
<reference evidence="2 3" key="1">
    <citation type="submission" date="2012-12" db="EMBL/GenBank/DDBJ databases">
        <title>Genome assembly of Marinobacter sp. AK21.</title>
        <authorList>
            <person name="Khatri I."/>
            <person name="Kumar R."/>
            <person name="Vaidya B."/>
            <person name="Subramanian S."/>
            <person name="Pinnaka A."/>
        </authorList>
    </citation>
    <scope>NUCLEOTIDE SEQUENCE [LARGE SCALE GENOMIC DNA]</scope>
    <source>
        <strain evidence="2 3">AK21</strain>
    </source>
</reference>
<keyword evidence="1" id="KW-1133">Transmembrane helix</keyword>
<accession>A0A072NCM5</accession>
<evidence type="ECO:0000313" key="2">
    <source>
        <dbReference type="EMBL" id="KEF30855.1"/>
    </source>
</evidence>
<gene>
    <name evidence="2" type="ORF">D777_02797</name>
</gene>
<dbReference type="OrthoDB" id="9781927at2"/>
<evidence type="ECO:0000256" key="1">
    <source>
        <dbReference type="SAM" id="Phobius"/>
    </source>
</evidence>
<keyword evidence="1" id="KW-0472">Membrane</keyword>
<keyword evidence="1" id="KW-0812">Transmembrane</keyword>
<name>A0A072NCM5_9GAMM</name>
<dbReference type="GO" id="GO:0016787">
    <property type="term" value="F:hydrolase activity"/>
    <property type="evidence" value="ECO:0007669"/>
    <property type="project" value="UniProtKB-KW"/>
</dbReference>
<keyword evidence="2" id="KW-0378">Hydrolase</keyword>
<feature type="transmembrane region" description="Helical" evidence="1">
    <location>
        <begin position="120"/>
        <end position="145"/>
    </location>
</feature>
<organism evidence="2 3">
    <name type="scientific">Marinobacter nitratireducens</name>
    <dbReference type="NCBI Taxonomy" id="1137280"/>
    <lineage>
        <taxon>Bacteria</taxon>
        <taxon>Pseudomonadati</taxon>
        <taxon>Pseudomonadota</taxon>
        <taxon>Gammaproteobacteria</taxon>
        <taxon>Pseudomonadales</taxon>
        <taxon>Marinobacteraceae</taxon>
        <taxon>Marinobacter</taxon>
    </lineage>
</organism>
<dbReference type="InterPro" id="IPR053170">
    <property type="entry name" value="Transcription_regulator"/>
</dbReference>
<dbReference type="InterPro" id="IPR007404">
    <property type="entry name" value="YdjM-like"/>
</dbReference>
<dbReference type="STRING" id="1137280.D777_02797"/>
<keyword evidence="3" id="KW-1185">Reference proteome</keyword>
<feature type="transmembrane region" description="Helical" evidence="1">
    <location>
        <begin position="152"/>
        <end position="174"/>
    </location>
</feature>
<protein>
    <submittedName>
        <fullName evidence="2">Membrane-bound metal-dependent hydrolase</fullName>
    </submittedName>
</protein>
<sequence length="342" mass="36993">MDSITQVALGASIAGAVAGKTLGRSALLVGAALGTLPDLDVVIDYGSAVANFTYHRGFSHSLFVLAPLALLLAYLLRRWKPQLSFRRWLALTGLVLITHPLLDAFTTYGTQLFWPFGSPVAISSIFIIDPLYTVPLLVGCLAFFITPPARSALAAGLALSTLYLGWTVVAQQIITERVQPVLANAGMASANLLIQPMPFNTILWRVTAMSDTQHVEIVTGFLDGDASPTPEYFPRHPALAQSVSDFPEVQRLEWFTRGFLSYTEEDDRIMATDIRLGLPGAHPFTFVLAQHSGKRITPLTSTQLPRPSVDPRALGVLWSRITGDIPVLCLASLAPPSQGQSC</sequence>